<gene>
    <name evidence="3" type="ORF">SNOG_10528</name>
</gene>
<dbReference type="Proteomes" id="UP000001055">
    <property type="component" value="Unassembled WGS sequence"/>
</dbReference>
<evidence type="ECO:0000313" key="3">
    <source>
        <dbReference type="EMBL" id="EAT81922.1"/>
    </source>
</evidence>
<dbReference type="SUPFAM" id="SSF51197">
    <property type="entry name" value="Clavaminate synthase-like"/>
    <property type="match status" value="1"/>
</dbReference>
<proteinExistence type="predicted"/>
<evidence type="ECO:0000313" key="4">
    <source>
        <dbReference type="Proteomes" id="UP000001055"/>
    </source>
</evidence>
<dbReference type="SMART" id="SM00558">
    <property type="entry name" value="JmjC"/>
    <property type="match status" value="1"/>
</dbReference>
<protein>
    <recommendedName>
        <fullName evidence="2">JmjC domain-containing protein</fullName>
    </recommendedName>
</protein>
<evidence type="ECO:0000259" key="2">
    <source>
        <dbReference type="PROSITE" id="PS51184"/>
    </source>
</evidence>
<evidence type="ECO:0000256" key="1">
    <source>
        <dbReference type="SAM" id="MobiDB-lite"/>
    </source>
</evidence>
<name>Q0UCI6_PHANO</name>
<dbReference type="PANTHER" id="PTHR12461:SF99">
    <property type="entry name" value="BIFUNCTIONAL PEPTIDASE AND (3S)-LYSYL HYDROXYLASE JMJD7"/>
    <property type="match status" value="1"/>
</dbReference>
<dbReference type="KEGG" id="pno:SNOG_10528"/>
<dbReference type="Pfam" id="PF13621">
    <property type="entry name" value="Cupin_8"/>
    <property type="match status" value="1"/>
</dbReference>
<reference evidence="4" key="1">
    <citation type="journal article" date="2007" name="Plant Cell">
        <title>Dothideomycete-plant interactions illuminated by genome sequencing and EST analysis of the wheat pathogen Stagonospora nodorum.</title>
        <authorList>
            <person name="Hane J.K."/>
            <person name="Lowe R.G."/>
            <person name="Solomon P.S."/>
            <person name="Tan K.C."/>
            <person name="Schoch C.L."/>
            <person name="Spatafora J.W."/>
            <person name="Crous P.W."/>
            <person name="Kodira C."/>
            <person name="Birren B.W."/>
            <person name="Galagan J.E."/>
            <person name="Torriani S.F."/>
            <person name="McDonald B.A."/>
            <person name="Oliver R.P."/>
        </authorList>
    </citation>
    <scope>NUCLEOTIDE SEQUENCE [LARGE SCALE GENOMIC DNA]</scope>
    <source>
        <strain evidence="4">SN15 / ATCC MYA-4574 / FGSC 10173</strain>
    </source>
</reference>
<organism evidence="3 4">
    <name type="scientific">Phaeosphaeria nodorum (strain SN15 / ATCC MYA-4574 / FGSC 10173)</name>
    <name type="common">Glume blotch fungus</name>
    <name type="synonym">Parastagonospora nodorum</name>
    <dbReference type="NCBI Taxonomy" id="321614"/>
    <lineage>
        <taxon>Eukaryota</taxon>
        <taxon>Fungi</taxon>
        <taxon>Dikarya</taxon>
        <taxon>Ascomycota</taxon>
        <taxon>Pezizomycotina</taxon>
        <taxon>Dothideomycetes</taxon>
        <taxon>Pleosporomycetidae</taxon>
        <taxon>Pleosporales</taxon>
        <taxon>Pleosporineae</taxon>
        <taxon>Phaeosphaeriaceae</taxon>
        <taxon>Parastagonospora</taxon>
    </lineage>
</organism>
<dbReference type="eggNOG" id="KOG2508">
    <property type="taxonomic scope" value="Eukaryota"/>
</dbReference>
<dbReference type="EMBL" id="CH445341">
    <property type="protein sequence ID" value="EAT81922.1"/>
    <property type="molecule type" value="Genomic_DNA"/>
</dbReference>
<dbReference type="InterPro" id="IPR003347">
    <property type="entry name" value="JmjC_dom"/>
</dbReference>
<dbReference type="GeneID" id="5977703"/>
<dbReference type="OMA" id="YWHDMEF"/>
<dbReference type="InterPro" id="IPR041667">
    <property type="entry name" value="Cupin_8"/>
</dbReference>
<feature type="domain" description="JmjC" evidence="2">
    <location>
        <begin position="174"/>
        <end position="359"/>
    </location>
</feature>
<dbReference type="PANTHER" id="PTHR12461">
    <property type="entry name" value="HYPOXIA-INDUCIBLE FACTOR 1 ALPHA INHIBITOR-RELATED"/>
    <property type="match status" value="1"/>
</dbReference>
<dbReference type="VEuPathDB" id="FungiDB:JI435_105280"/>
<feature type="region of interest" description="Disordered" evidence="1">
    <location>
        <begin position="1"/>
        <end position="25"/>
    </location>
</feature>
<dbReference type="STRING" id="321614.Q0UCI6"/>
<dbReference type="Gene3D" id="2.60.120.10">
    <property type="entry name" value="Jelly Rolls"/>
    <property type="match status" value="1"/>
</dbReference>
<dbReference type="HOGENOM" id="CLU_016785_6_0_1"/>
<dbReference type="GO" id="GO:0004175">
    <property type="term" value="F:endopeptidase activity"/>
    <property type="evidence" value="ECO:0000318"/>
    <property type="project" value="GO_Central"/>
</dbReference>
<dbReference type="InterPro" id="IPR014710">
    <property type="entry name" value="RmlC-like_jellyroll"/>
</dbReference>
<dbReference type="PROSITE" id="PS51184">
    <property type="entry name" value="JMJC"/>
    <property type="match status" value="1"/>
</dbReference>
<dbReference type="RefSeq" id="XP_001800796.1">
    <property type="nucleotide sequence ID" value="XM_001800744.1"/>
</dbReference>
<dbReference type="GO" id="GO:0005737">
    <property type="term" value="C:cytoplasm"/>
    <property type="evidence" value="ECO:0000318"/>
    <property type="project" value="GO_Central"/>
</dbReference>
<accession>Q0UCI6</accession>
<dbReference type="AlphaFoldDB" id="Q0UCI6"/>
<sequence>MMETAVVGLRDQDQAKTRPVPTELPDGATVHDAIIGIPILTECEELLDNYHDINSQHIIELRKEPTPLEFMRFVSRNQPFVVRSTPDPTFRHISKTWTPSYLSQKLADTPVTVALTPKGNADAVVHLPSGGSVFCKPYEVTESFSSALSQIIAQEKTETHDSATRYIQSQNDNLRSEYTALFGELPPSIPFASAALEQDPDAVNLWVGNSHSTSVLHKDHYENVFVQVAGKKEFVILPPISAPCVAERSVLSATYAPLDPELRTEDLRKDGLRISIDEPEEYVPLPTWDPDRPGENTTPYSEFARPMRVTVNAGDLLYLPALWYHKVKQIAGEEGMCCSVNYWYDMDFAGQFQVATRFVQEVAAVGGRGGGKEARE</sequence>
<dbReference type="InParanoid" id="Q0UCI6"/>
<dbReference type="GO" id="GO:0016706">
    <property type="term" value="F:2-oxoglutarate-dependent dioxygenase activity"/>
    <property type="evidence" value="ECO:0000318"/>
    <property type="project" value="GO_Central"/>
</dbReference>